<dbReference type="EMBL" id="VULT01000021">
    <property type="protein sequence ID" value="MSS18446.1"/>
    <property type="molecule type" value="Genomic_DNA"/>
</dbReference>
<name>A0A6L5XG22_9BACT</name>
<gene>
    <name evidence="1" type="ORF">FYJ29_11870</name>
</gene>
<dbReference type="RefSeq" id="WP_154327221.1">
    <property type="nucleotide sequence ID" value="NZ_CP045696.1"/>
</dbReference>
<sequence>MEKITVNYTTLKSFVDNDRSTYDDIVKRFASGDAALTLDQIAQAYYATPFAGFVPLTALVATANQLYRNRDYRVAYFMYLDALEQDPFSLLLLKKAANASYLGAIDEAATRQLRDKVKRLQEVIKATGDGATPDTAFKVTQVNDEYEILYDIFHVKDVISQSVVRRDGAQVCDEMTVMILGDTAPRKVYFDVYGETEADMQDFFNRKKTY</sequence>
<keyword evidence="2" id="KW-1185">Reference proteome</keyword>
<accession>A0A6L5XG22</accession>
<organism evidence="1 2">
    <name type="scientific">Sodaliphilus pleomorphus</name>
    <dbReference type="NCBI Taxonomy" id="2606626"/>
    <lineage>
        <taxon>Bacteria</taxon>
        <taxon>Pseudomonadati</taxon>
        <taxon>Bacteroidota</taxon>
        <taxon>Bacteroidia</taxon>
        <taxon>Bacteroidales</taxon>
        <taxon>Muribaculaceae</taxon>
        <taxon>Sodaliphilus</taxon>
    </lineage>
</organism>
<proteinExistence type="predicted"/>
<evidence type="ECO:0000313" key="2">
    <source>
        <dbReference type="Proteomes" id="UP000483362"/>
    </source>
</evidence>
<reference evidence="1 2" key="1">
    <citation type="submission" date="2019-08" db="EMBL/GenBank/DDBJ databases">
        <title>In-depth cultivation of the pig gut microbiome towards novel bacterial diversity and tailored functional studies.</title>
        <authorList>
            <person name="Wylensek D."/>
            <person name="Hitch T.C.A."/>
            <person name="Clavel T."/>
        </authorList>
    </citation>
    <scope>NUCLEOTIDE SEQUENCE [LARGE SCALE GENOMIC DNA]</scope>
    <source>
        <strain evidence="1 2">Oil-RF-744-WCA-WT-10</strain>
    </source>
</reference>
<dbReference type="Pfam" id="PF16266">
    <property type="entry name" value="DUF4919"/>
    <property type="match status" value="1"/>
</dbReference>
<evidence type="ECO:0000313" key="1">
    <source>
        <dbReference type="EMBL" id="MSS18446.1"/>
    </source>
</evidence>
<dbReference type="Proteomes" id="UP000483362">
    <property type="component" value="Unassembled WGS sequence"/>
</dbReference>
<protein>
    <submittedName>
        <fullName evidence="1">DUF4919 domain-containing protein</fullName>
    </submittedName>
</protein>
<dbReference type="AlphaFoldDB" id="A0A6L5XG22"/>
<comment type="caution">
    <text evidence="1">The sequence shown here is derived from an EMBL/GenBank/DDBJ whole genome shotgun (WGS) entry which is preliminary data.</text>
</comment>
<dbReference type="InterPro" id="IPR032578">
    <property type="entry name" value="DUF4919"/>
</dbReference>